<evidence type="ECO:0000259" key="3">
    <source>
        <dbReference type="PROSITE" id="PS50930"/>
    </source>
</evidence>
<keyword evidence="5" id="KW-1185">Reference proteome</keyword>
<proteinExistence type="predicted"/>
<dbReference type="PROSITE" id="PS50930">
    <property type="entry name" value="HTH_LYTTR"/>
    <property type="match status" value="1"/>
</dbReference>
<dbReference type="SMART" id="SM00448">
    <property type="entry name" value="REC"/>
    <property type="match status" value="1"/>
</dbReference>
<accession>A0ABT4L6P2</accession>
<dbReference type="InterPro" id="IPR001789">
    <property type="entry name" value="Sig_transdc_resp-reg_receiver"/>
</dbReference>
<dbReference type="GO" id="GO:0003677">
    <property type="term" value="F:DNA binding"/>
    <property type="evidence" value="ECO:0007669"/>
    <property type="project" value="UniProtKB-KW"/>
</dbReference>
<organism evidence="4 5">
    <name type="scientific">Pedobacter punctiformis</name>
    <dbReference type="NCBI Taxonomy" id="3004097"/>
    <lineage>
        <taxon>Bacteria</taxon>
        <taxon>Pseudomonadati</taxon>
        <taxon>Bacteroidota</taxon>
        <taxon>Sphingobacteriia</taxon>
        <taxon>Sphingobacteriales</taxon>
        <taxon>Sphingobacteriaceae</taxon>
        <taxon>Pedobacter</taxon>
    </lineage>
</organism>
<feature type="modified residue" description="4-aspartylphosphate" evidence="1">
    <location>
        <position position="58"/>
    </location>
</feature>
<feature type="domain" description="Response regulatory" evidence="2">
    <location>
        <begin position="5"/>
        <end position="120"/>
    </location>
</feature>
<dbReference type="InterPro" id="IPR007492">
    <property type="entry name" value="LytTR_DNA-bd_dom"/>
</dbReference>
<dbReference type="RefSeq" id="WP_269426671.1">
    <property type="nucleotide sequence ID" value="NZ_JAPWGM010000002.1"/>
</dbReference>
<dbReference type="InterPro" id="IPR011006">
    <property type="entry name" value="CheY-like_superfamily"/>
</dbReference>
<evidence type="ECO:0000256" key="1">
    <source>
        <dbReference type="PROSITE-ProRule" id="PRU00169"/>
    </source>
</evidence>
<comment type="caution">
    <text evidence="4">The sequence shown here is derived from an EMBL/GenBank/DDBJ whole genome shotgun (WGS) entry which is preliminary data.</text>
</comment>
<dbReference type="SUPFAM" id="SSF52172">
    <property type="entry name" value="CheY-like"/>
    <property type="match status" value="1"/>
</dbReference>
<keyword evidence="4" id="KW-0238">DNA-binding</keyword>
<evidence type="ECO:0000259" key="2">
    <source>
        <dbReference type="PROSITE" id="PS50110"/>
    </source>
</evidence>
<name>A0ABT4L6P2_9SPHI</name>
<evidence type="ECO:0000313" key="4">
    <source>
        <dbReference type="EMBL" id="MCZ4243591.1"/>
    </source>
</evidence>
<dbReference type="PROSITE" id="PS50110">
    <property type="entry name" value="RESPONSE_REGULATORY"/>
    <property type="match status" value="1"/>
</dbReference>
<dbReference type="Pfam" id="PF00072">
    <property type="entry name" value="Response_reg"/>
    <property type="match status" value="1"/>
</dbReference>
<dbReference type="Gene3D" id="2.40.50.1020">
    <property type="entry name" value="LytTr DNA-binding domain"/>
    <property type="match status" value="1"/>
</dbReference>
<dbReference type="PANTHER" id="PTHR37299">
    <property type="entry name" value="TRANSCRIPTIONAL REGULATOR-RELATED"/>
    <property type="match status" value="1"/>
</dbReference>
<protein>
    <submittedName>
        <fullName evidence="4">LytTR family DNA-binding domain-containing protein</fullName>
    </submittedName>
</protein>
<gene>
    <name evidence="4" type="ORF">O0955_06185</name>
</gene>
<dbReference type="InterPro" id="IPR046947">
    <property type="entry name" value="LytR-like"/>
</dbReference>
<feature type="domain" description="HTH LytTR-type" evidence="3">
    <location>
        <begin position="140"/>
        <end position="231"/>
    </location>
</feature>
<dbReference type="EMBL" id="JAPWGM010000002">
    <property type="protein sequence ID" value="MCZ4243591.1"/>
    <property type="molecule type" value="Genomic_DNA"/>
</dbReference>
<dbReference type="Pfam" id="PF04397">
    <property type="entry name" value="LytTR"/>
    <property type="match status" value="1"/>
</dbReference>
<dbReference type="PANTHER" id="PTHR37299:SF1">
    <property type="entry name" value="STAGE 0 SPORULATION PROTEIN A HOMOLOG"/>
    <property type="match status" value="1"/>
</dbReference>
<reference evidence="4" key="1">
    <citation type="submission" date="2022-12" db="EMBL/GenBank/DDBJ databases">
        <title>Genome sequence of HCMS5-2.</title>
        <authorList>
            <person name="Woo H."/>
        </authorList>
    </citation>
    <scope>NUCLEOTIDE SEQUENCE</scope>
    <source>
        <strain evidence="4">HCMS5-2</strain>
    </source>
</reference>
<dbReference type="Gene3D" id="3.40.50.2300">
    <property type="match status" value="1"/>
</dbReference>
<sequence length="244" mass="27985">MSKLKCYIIDDEQRAINALEFLLDYYCSKSVEVIGTNSIFNEALEFLEQNTPDILFLDIKLGEETGFNLLEKLGPLPETDIIIISAYGEHALEAFKYGTVNYLLKPVDPEELAKTINRLEARKQKKPVKQSIDPVSAENFFYPTRHGYSSINYKDIICLKGDGSYTNIHLIDTEPIIVSKNLFFFEQLLEKRPEFLRVQKSYIINKNHIKEINKQGGIKLIMKGDIHVPISNSMKDVVMEIIGY</sequence>
<dbReference type="Proteomes" id="UP001144347">
    <property type="component" value="Unassembled WGS sequence"/>
</dbReference>
<evidence type="ECO:0000313" key="5">
    <source>
        <dbReference type="Proteomes" id="UP001144347"/>
    </source>
</evidence>
<dbReference type="SMART" id="SM00850">
    <property type="entry name" value="LytTR"/>
    <property type="match status" value="1"/>
</dbReference>
<keyword evidence="1" id="KW-0597">Phosphoprotein</keyword>